<dbReference type="InterPro" id="IPR031307">
    <property type="entry name" value="Ninja_fam"/>
</dbReference>
<dbReference type="EMBL" id="CM031821">
    <property type="protein sequence ID" value="KAG6630855.1"/>
    <property type="molecule type" value="Genomic_DNA"/>
</dbReference>
<comment type="function">
    <text evidence="4">Acts as a negative regulator of abscisic acid (ABA) response.</text>
</comment>
<evidence type="ECO:0000256" key="4">
    <source>
        <dbReference type="RuleBase" id="RU369029"/>
    </source>
</evidence>
<feature type="compositionally biased region" description="Basic and acidic residues" evidence="5">
    <location>
        <begin position="47"/>
        <end position="61"/>
    </location>
</feature>
<keyword evidence="9" id="KW-1185">Reference proteome</keyword>
<dbReference type="OrthoDB" id="667358at2759"/>
<feature type="compositionally biased region" description="Basic and acidic residues" evidence="5">
    <location>
        <begin position="361"/>
        <end position="372"/>
    </location>
</feature>
<feature type="region of interest" description="Disordered" evidence="5">
    <location>
        <begin position="46"/>
        <end position="114"/>
    </location>
</feature>
<feature type="compositionally biased region" description="Low complexity" evidence="5">
    <location>
        <begin position="282"/>
        <end position="293"/>
    </location>
</feature>
<dbReference type="AlphaFoldDB" id="A0A8T1NKI6"/>
<dbReference type="GO" id="GO:0045892">
    <property type="term" value="P:negative regulation of DNA-templated transcription"/>
    <property type="evidence" value="ECO:0007669"/>
    <property type="project" value="TreeGrafter"/>
</dbReference>
<dbReference type="Pfam" id="PF16135">
    <property type="entry name" value="TDBD"/>
    <property type="match status" value="1"/>
</dbReference>
<keyword evidence="3 4" id="KW-0539">Nucleus</keyword>
<sequence length="479" mass="52066">MVEVSESTGLKEEDEIELDLGLSIGGSFGKPEKLKPMKKIHVLSVDSKSDGDGVDVKDKHSGFSRSGESPSFAKDAGAVDSQAKRKMHALRRYEAKKKREEKQQQKRGTCRARNGQYRNECQIEEEQPASKKERTDDGMMNVNLNESDDEMQMLLQQQQHRHNDVPNPVPFQALAAMVQNPYAPVQYVPFTNTNGRLGLPSVMPCWAPVGSALEPSASCWSFRQYKGNKMPGLKLSNGCKLELNGEKDGGNRKTESYSSPICSSSAGSEERSSSHEGGVSGGSDSRSQSSTHSSPEKLQLKGQKANHTKGQSEHSSSSEPVESDTGNINDRTSIPIEKVLHSVTAHQPSPAGPMEEAMPETEAKPSDNRHISNAENGNPNYPVKEAKANMARKPPKPKTGHQNQNTPSLPQMPYVSTTGNGPNGKTITGFLYRYTKSEVSIICVCHGSSFSPAEFVQHAGGTDVSHPLKHITVIPSAFG</sequence>
<feature type="compositionally biased region" description="Basic and acidic residues" evidence="5">
    <location>
        <begin position="244"/>
        <end position="255"/>
    </location>
</feature>
<dbReference type="Proteomes" id="UP000811609">
    <property type="component" value="Chromosome 13"/>
</dbReference>
<comment type="caution">
    <text evidence="8">The sequence shown here is derived from an EMBL/GenBank/DDBJ whole genome shotgun (WGS) entry which is preliminary data.</text>
</comment>
<gene>
    <name evidence="8" type="ORF">CIPAW_13G049300</name>
</gene>
<dbReference type="Pfam" id="PF07897">
    <property type="entry name" value="EAR"/>
    <property type="match status" value="1"/>
</dbReference>
<comment type="similarity">
    <text evidence="2 4">Belongs to the Ninja family.</text>
</comment>
<feature type="compositionally biased region" description="Polar residues" evidence="5">
    <location>
        <begin position="400"/>
        <end position="411"/>
    </location>
</feature>
<evidence type="ECO:0000256" key="1">
    <source>
        <dbReference type="ARBA" id="ARBA00004123"/>
    </source>
</evidence>
<evidence type="ECO:0000256" key="2">
    <source>
        <dbReference type="ARBA" id="ARBA00006081"/>
    </source>
</evidence>
<reference evidence="8" key="1">
    <citation type="submission" date="2020-12" db="EMBL/GenBank/DDBJ databases">
        <title>WGS assembly of Carya illinoinensis cv. Pawnee.</title>
        <authorList>
            <person name="Platts A."/>
            <person name="Shu S."/>
            <person name="Wright S."/>
            <person name="Barry K."/>
            <person name="Edger P."/>
            <person name="Pires J.C."/>
            <person name="Schmutz J."/>
        </authorList>
    </citation>
    <scope>NUCLEOTIDE SEQUENCE</scope>
    <source>
        <tissue evidence="8">Leaf</tissue>
    </source>
</reference>
<feature type="domain" description="Tify" evidence="7">
    <location>
        <begin position="439"/>
        <end position="472"/>
    </location>
</feature>
<evidence type="ECO:0000256" key="5">
    <source>
        <dbReference type="SAM" id="MobiDB-lite"/>
    </source>
</evidence>
<feature type="compositionally biased region" description="Basic and acidic residues" evidence="5">
    <location>
        <begin position="91"/>
        <end position="104"/>
    </location>
</feature>
<organism evidence="8 9">
    <name type="scientific">Carya illinoinensis</name>
    <name type="common">Pecan</name>
    <dbReference type="NCBI Taxonomy" id="32201"/>
    <lineage>
        <taxon>Eukaryota</taxon>
        <taxon>Viridiplantae</taxon>
        <taxon>Streptophyta</taxon>
        <taxon>Embryophyta</taxon>
        <taxon>Tracheophyta</taxon>
        <taxon>Spermatophyta</taxon>
        <taxon>Magnoliopsida</taxon>
        <taxon>eudicotyledons</taxon>
        <taxon>Gunneridae</taxon>
        <taxon>Pentapetalae</taxon>
        <taxon>rosids</taxon>
        <taxon>fabids</taxon>
        <taxon>Fagales</taxon>
        <taxon>Juglandaceae</taxon>
        <taxon>Carya</taxon>
    </lineage>
</organism>
<accession>A0A8T1NKI6</accession>
<name>A0A8T1NKI6_CARIL</name>
<dbReference type="PANTHER" id="PTHR31413">
    <property type="entry name" value="AFP HOMOLOG 2"/>
    <property type="match status" value="1"/>
</dbReference>
<proteinExistence type="inferred from homology"/>
<dbReference type="InterPro" id="IPR032308">
    <property type="entry name" value="TDBD"/>
</dbReference>
<feature type="region of interest" description="Disordered" evidence="5">
    <location>
        <begin position="244"/>
        <end position="333"/>
    </location>
</feature>
<dbReference type="PANTHER" id="PTHR31413:SF15">
    <property type="entry name" value="NINJA-FAMILY PROTEIN"/>
    <property type="match status" value="1"/>
</dbReference>
<dbReference type="GO" id="GO:0005634">
    <property type="term" value="C:nucleus"/>
    <property type="evidence" value="ECO:0007669"/>
    <property type="project" value="UniProtKB-SubCell"/>
</dbReference>
<dbReference type="GO" id="GO:0007165">
    <property type="term" value="P:signal transduction"/>
    <property type="evidence" value="ECO:0007669"/>
    <property type="project" value="InterPro"/>
</dbReference>
<dbReference type="InterPro" id="IPR012463">
    <property type="entry name" value="Ninja_motif"/>
</dbReference>
<comment type="subcellular location">
    <subcellularLocation>
        <location evidence="1 4">Nucleus</location>
    </subcellularLocation>
</comment>
<evidence type="ECO:0000313" key="9">
    <source>
        <dbReference type="Proteomes" id="UP000811609"/>
    </source>
</evidence>
<evidence type="ECO:0000313" key="8">
    <source>
        <dbReference type="EMBL" id="KAG6630855.1"/>
    </source>
</evidence>
<feature type="domain" description="Ethylene-responsive binding factor-associated repression" evidence="6">
    <location>
        <begin position="12"/>
        <end position="36"/>
    </location>
</feature>
<feature type="region of interest" description="Disordered" evidence="5">
    <location>
        <begin position="346"/>
        <end position="411"/>
    </location>
</feature>
<protein>
    <recommendedName>
        <fullName evidence="4">Ninja-family protein</fullName>
    </recommendedName>
    <alternativeName>
        <fullName evidence="4">ABI-binding protein</fullName>
    </alternativeName>
</protein>
<evidence type="ECO:0000259" key="6">
    <source>
        <dbReference type="Pfam" id="PF07897"/>
    </source>
</evidence>
<evidence type="ECO:0000256" key="3">
    <source>
        <dbReference type="ARBA" id="ARBA00023242"/>
    </source>
</evidence>
<evidence type="ECO:0000259" key="7">
    <source>
        <dbReference type="Pfam" id="PF16135"/>
    </source>
</evidence>